<feature type="domain" description="Peptidase M50" evidence="12">
    <location>
        <begin position="7"/>
        <end position="405"/>
    </location>
</feature>
<keyword evidence="4 14" id="KW-0645">Protease</keyword>
<dbReference type="NCBIfam" id="TIGR00054">
    <property type="entry name" value="RIP metalloprotease RseP"/>
    <property type="match status" value="1"/>
</dbReference>
<comment type="similarity">
    <text evidence="3 11">Belongs to the peptidase M50B family.</text>
</comment>
<organism evidence="14 15">
    <name type="scientific">Fictibacillus phosphorivorans</name>
    <dbReference type="NCBI Taxonomy" id="1221500"/>
    <lineage>
        <taxon>Bacteria</taxon>
        <taxon>Bacillati</taxon>
        <taxon>Bacillota</taxon>
        <taxon>Bacilli</taxon>
        <taxon>Bacillales</taxon>
        <taxon>Fictibacillaceae</taxon>
        <taxon>Fictibacillus</taxon>
    </lineage>
</organism>
<dbReference type="RefSeq" id="WP_066399956.1">
    <property type="nucleotide sequence ID" value="NZ_CP015378.1"/>
</dbReference>
<dbReference type="InterPro" id="IPR004387">
    <property type="entry name" value="Pept_M50_Zn"/>
</dbReference>
<dbReference type="Gene3D" id="2.30.42.10">
    <property type="match status" value="1"/>
</dbReference>
<keyword evidence="6 11" id="KW-0378">Hydrolase</keyword>
<feature type="transmembrane region" description="Helical" evidence="11">
    <location>
        <begin position="343"/>
        <end position="363"/>
    </location>
</feature>
<gene>
    <name evidence="14" type="ORF">ABE65_008815</name>
</gene>
<evidence type="ECO:0000256" key="4">
    <source>
        <dbReference type="ARBA" id="ARBA00022670"/>
    </source>
</evidence>
<dbReference type="PANTHER" id="PTHR42837:SF2">
    <property type="entry name" value="MEMBRANE METALLOPROTEASE ARASP2, CHLOROPLASTIC-RELATED"/>
    <property type="match status" value="1"/>
</dbReference>
<evidence type="ECO:0000256" key="10">
    <source>
        <dbReference type="ARBA" id="ARBA00023136"/>
    </source>
</evidence>
<proteinExistence type="inferred from homology"/>
<dbReference type="GO" id="GO:0016020">
    <property type="term" value="C:membrane"/>
    <property type="evidence" value="ECO:0007669"/>
    <property type="project" value="UniProtKB-SubCell"/>
</dbReference>
<comment type="subcellular location">
    <subcellularLocation>
        <location evidence="2">Membrane</location>
        <topology evidence="2">Multi-pass membrane protein</topology>
    </subcellularLocation>
</comment>
<evidence type="ECO:0000256" key="7">
    <source>
        <dbReference type="ARBA" id="ARBA00022833"/>
    </source>
</evidence>
<dbReference type="InterPro" id="IPR008915">
    <property type="entry name" value="Peptidase_M50"/>
</dbReference>
<dbReference type="Proteomes" id="UP000076623">
    <property type="component" value="Chromosome"/>
</dbReference>
<keyword evidence="5 11" id="KW-0812">Transmembrane</keyword>
<keyword evidence="7 11" id="KW-0862">Zinc</keyword>
<accession>A0A160ISH7</accession>
<evidence type="ECO:0000256" key="9">
    <source>
        <dbReference type="ARBA" id="ARBA00023049"/>
    </source>
</evidence>
<dbReference type="CDD" id="cd06163">
    <property type="entry name" value="S2P-M50_PDZ_RseP-like"/>
    <property type="match status" value="1"/>
</dbReference>
<evidence type="ECO:0000256" key="3">
    <source>
        <dbReference type="ARBA" id="ARBA00007931"/>
    </source>
</evidence>
<dbReference type="OrthoDB" id="9782003at2"/>
<keyword evidence="8 11" id="KW-1133">Transmembrane helix</keyword>
<evidence type="ECO:0000259" key="12">
    <source>
        <dbReference type="Pfam" id="PF02163"/>
    </source>
</evidence>
<feature type="transmembrane region" description="Helical" evidence="11">
    <location>
        <begin position="392"/>
        <end position="411"/>
    </location>
</feature>
<keyword evidence="15" id="KW-1185">Reference proteome</keyword>
<keyword evidence="11" id="KW-0479">Metal-binding</keyword>
<dbReference type="InterPro" id="IPR041489">
    <property type="entry name" value="PDZ_6"/>
</dbReference>
<evidence type="ECO:0000256" key="8">
    <source>
        <dbReference type="ARBA" id="ARBA00022989"/>
    </source>
</evidence>
<dbReference type="Pfam" id="PF02163">
    <property type="entry name" value="Peptidase_M50"/>
    <property type="match status" value="1"/>
</dbReference>
<dbReference type="GO" id="GO:0046872">
    <property type="term" value="F:metal ion binding"/>
    <property type="evidence" value="ECO:0007669"/>
    <property type="project" value="UniProtKB-KW"/>
</dbReference>
<dbReference type="Pfam" id="PF17820">
    <property type="entry name" value="PDZ_6"/>
    <property type="match status" value="1"/>
</dbReference>
<dbReference type="EC" id="3.4.24.-" evidence="11"/>
<dbReference type="AlphaFoldDB" id="A0A160ISH7"/>
<evidence type="ECO:0000256" key="11">
    <source>
        <dbReference type="RuleBase" id="RU362031"/>
    </source>
</evidence>
<evidence type="ECO:0000256" key="6">
    <source>
        <dbReference type="ARBA" id="ARBA00022801"/>
    </source>
</evidence>
<dbReference type="STRING" id="1221500.ABE65_008815"/>
<protein>
    <recommendedName>
        <fullName evidence="11">Zinc metalloprotease</fullName>
        <ecNumber evidence="11">3.4.24.-</ecNumber>
    </recommendedName>
</protein>
<keyword evidence="9 11" id="KW-0482">Metalloprotease</keyword>
<sequence length="420" mass="46229">MNTVIAIIIILGALIFFHELGHLLLAKRAGILCREFAIGFGPKVFAFKKGETVYTIRLLPLGGFVRMAGEDPEGIELKAGHRVGLIFNQANEVEKIVVNHRDKYPVQKTITIENADLERELYLTGFENEDSGTSTYKVKEDALFVADHQEMQIAPYNRQFGSKTIMQRTLAIFAGPAMNFLLAFVILVVFSLMQGIPTNESRLGTLQEGAGAEKAGLVKGDKIIAVQGEKMDDWKELVSVIQENPGEKLMFTINRNGEEKVVPVTLGSRKGADDKNEGFIGAHPYTESSFVGSLEYGAKQTWFMTTAIFTGLGQLITGQHGIDQLSGPLGIYEYTDQAAKAGVYMLLQWAAILSVNLGIFNLLPLPALDGGRLLFLGVEALRGKPIDPQKEGMVHFIGFAFLMLLMLVVTWNDIQKIFLG</sequence>
<evidence type="ECO:0000256" key="5">
    <source>
        <dbReference type="ARBA" id="ARBA00022692"/>
    </source>
</evidence>
<keyword evidence="10 11" id="KW-0472">Membrane</keyword>
<feature type="transmembrane region" description="Helical" evidence="11">
    <location>
        <begin position="170"/>
        <end position="193"/>
    </location>
</feature>
<dbReference type="PANTHER" id="PTHR42837">
    <property type="entry name" value="REGULATOR OF SIGMA-E PROTEASE RSEP"/>
    <property type="match status" value="1"/>
</dbReference>
<feature type="domain" description="PDZ" evidence="13">
    <location>
        <begin position="208"/>
        <end position="255"/>
    </location>
</feature>
<dbReference type="EMBL" id="CP015378">
    <property type="protein sequence ID" value="ANC79340.1"/>
    <property type="molecule type" value="Genomic_DNA"/>
</dbReference>
<reference evidence="14 15" key="1">
    <citation type="submission" date="2016-04" db="EMBL/GenBank/DDBJ databases">
        <title>Complete genome sequence of Fictibacillus phosphorivorans G25-29, a strain toxic to nematodes.</title>
        <authorList>
            <person name="Zheng Z."/>
        </authorList>
    </citation>
    <scope>NUCLEOTIDE SEQUENCE [LARGE SCALE GENOMIC DNA]</scope>
    <source>
        <strain evidence="14 15">G25-29</strain>
    </source>
</reference>
<evidence type="ECO:0000256" key="1">
    <source>
        <dbReference type="ARBA" id="ARBA00001947"/>
    </source>
</evidence>
<dbReference type="KEGG" id="fpn:ABE65_008815"/>
<comment type="cofactor">
    <cofactor evidence="1 11">
        <name>Zn(2+)</name>
        <dbReference type="ChEBI" id="CHEBI:29105"/>
    </cofactor>
</comment>
<dbReference type="SUPFAM" id="SSF50156">
    <property type="entry name" value="PDZ domain-like"/>
    <property type="match status" value="1"/>
</dbReference>
<dbReference type="GO" id="GO:0006508">
    <property type="term" value="P:proteolysis"/>
    <property type="evidence" value="ECO:0007669"/>
    <property type="project" value="UniProtKB-KW"/>
</dbReference>
<dbReference type="GO" id="GO:0004222">
    <property type="term" value="F:metalloendopeptidase activity"/>
    <property type="evidence" value="ECO:0007669"/>
    <property type="project" value="InterPro"/>
</dbReference>
<name>A0A160ISH7_9BACL</name>
<evidence type="ECO:0000259" key="13">
    <source>
        <dbReference type="Pfam" id="PF17820"/>
    </source>
</evidence>
<dbReference type="InterPro" id="IPR036034">
    <property type="entry name" value="PDZ_sf"/>
</dbReference>
<evidence type="ECO:0000256" key="2">
    <source>
        <dbReference type="ARBA" id="ARBA00004141"/>
    </source>
</evidence>
<evidence type="ECO:0000313" key="14">
    <source>
        <dbReference type="EMBL" id="ANC79340.1"/>
    </source>
</evidence>
<evidence type="ECO:0000313" key="15">
    <source>
        <dbReference type="Proteomes" id="UP000076623"/>
    </source>
</evidence>